<proteinExistence type="predicted"/>
<dbReference type="PANTHER" id="PTHR45824">
    <property type="entry name" value="GH16843P"/>
    <property type="match status" value="1"/>
</dbReference>
<dbReference type="CDD" id="cd00170">
    <property type="entry name" value="SEC14"/>
    <property type="match status" value="1"/>
</dbReference>
<feature type="domain" description="CRAL-TRIO" evidence="2">
    <location>
        <begin position="120"/>
        <end position="262"/>
    </location>
</feature>
<dbReference type="OrthoDB" id="75724at2759"/>
<accession>A0A8H5BQQ2</accession>
<dbReference type="InterPro" id="IPR052578">
    <property type="entry name" value="PI_Transfer_CRAL-TRIO"/>
</dbReference>
<dbReference type="SUPFAM" id="SSF46938">
    <property type="entry name" value="CRAL/TRIO N-terminal domain"/>
    <property type="match status" value="1"/>
</dbReference>
<keyword evidence="4" id="KW-1185">Reference proteome</keyword>
<dbReference type="PROSITE" id="PS50191">
    <property type="entry name" value="CRAL_TRIO"/>
    <property type="match status" value="1"/>
</dbReference>
<dbReference type="AlphaFoldDB" id="A0A8H5BQQ2"/>
<comment type="caution">
    <text evidence="3">The sequence shown here is derived from an EMBL/GenBank/DDBJ whole genome shotgun (WGS) entry which is preliminary data.</text>
</comment>
<dbReference type="GO" id="GO:0008526">
    <property type="term" value="F:phosphatidylinositol transfer activity"/>
    <property type="evidence" value="ECO:0007669"/>
    <property type="project" value="TreeGrafter"/>
</dbReference>
<dbReference type="SUPFAM" id="SSF52087">
    <property type="entry name" value="CRAL/TRIO domain"/>
    <property type="match status" value="1"/>
</dbReference>
<name>A0A8H5BQQ2_9AGAR</name>
<dbReference type="Pfam" id="PF00650">
    <property type="entry name" value="CRAL_TRIO"/>
    <property type="match status" value="1"/>
</dbReference>
<dbReference type="InterPro" id="IPR011074">
    <property type="entry name" value="CRAL/TRIO_N_dom"/>
</dbReference>
<dbReference type="InterPro" id="IPR036273">
    <property type="entry name" value="CRAL/TRIO_N_dom_sf"/>
</dbReference>
<dbReference type="PANTHER" id="PTHR45824:SF29">
    <property type="entry name" value="GH16843P"/>
    <property type="match status" value="1"/>
</dbReference>
<dbReference type="InterPro" id="IPR001251">
    <property type="entry name" value="CRAL-TRIO_dom"/>
</dbReference>
<dbReference type="InterPro" id="IPR036865">
    <property type="entry name" value="CRAL-TRIO_dom_sf"/>
</dbReference>
<evidence type="ECO:0000259" key="2">
    <source>
        <dbReference type="PROSITE" id="PS50191"/>
    </source>
</evidence>
<dbReference type="SMART" id="SM01100">
    <property type="entry name" value="CRAL_TRIO_N"/>
    <property type="match status" value="1"/>
</dbReference>
<evidence type="ECO:0000313" key="4">
    <source>
        <dbReference type="Proteomes" id="UP000567179"/>
    </source>
</evidence>
<dbReference type="Proteomes" id="UP000567179">
    <property type="component" value="Unassembled WGS sequence"/>
</dbReference>
<reference evidence="3 4" key="1">
    <citation type="journal article" date="2020" name="ISME J.">
        <title>Uncovering the hidden diversity of litter-decomposition mechanisms in mushroom-forming fungi.</title>
        <authorList>
            <person name="Floudas D."/>
            <person name="Bentzer J."/>
            <person name="Ahren D."/>
            <person name="Johansson T."/>
            <person name="Persson P."/>
            <person name="Tunlid A."/>
        </authorList>
    </citation>
    <scope>NUCLEOTIDE SEQUENCE [LARGE SCALE GENOMIC DNA]</scope>
    <source>
        <strain evidence="3 4">CBS 101986</strain>
    </source>
</reference>
<gene>
    <name evidence="3" type="ORF">D9619_004263</name>
</gene>
<dbReference type="SMART" id="SM00516">
    <property type="entry name" value="SEC14"/>
    <property type="match status" value="1"/>
</dbReference>
<feature type="compositionally biased region" description="Low complexity" evidence="1">
    <location>
        <begin position="360"/>
        <end position="388"/>
    </location>
</feature>
<evidence type="ECO:0000313" key="3">
    <source>
        <dbReference type="EMBL" id="KAF5327316.1"/>
    </source>
</evidence>
<feature type="region of interest" description="Disordered" evidence="1">
    <location>
        <begin position="330"/>
        <end position="394"/>
    </location>
</feature>
<organism evidence="3 4">
    <name type="scientific">Psilocybe cf. subviscida</name>
    <dbReference type="NCBI Taxonomy" id="2480587"/>
    <lineage>
        <taxon>Eukaryota</taxon>
        <taxon>Fungi</taxon>
        <taxon>Dikarya</taxon>
        <taxon>Basidiomycota</taxon>
        <taxon>Agaricomycotina</taxon>
        <taxon>Agaricomycetes</taxon>
        <taxon>Agaricomycetidae</taxon>
        <taxon>Agaricales</taxon>
        <taxon>Agaricineae</taxon>
        <taxon>Strophariaceae</taxon>
        <taxon>Psilocybe</taxon>
    </lineage>
</organism>
<dbReference type="Pfam" id="PF03765">
    <property type="entry name" value="CRAL_TRIO_N"/>
    <property type="match status" value="1"/>
</dbReference>
<protein>
    <recommendedName>
        <fullName evidence="2">CRAL-TRIO domain-containing protein</fullName>
    </recommendedName>
</protein>
<dbReference type="Gene3D" id="3.40.525.10">
    <property type="entry name" value="CRAL-TRIO lipid binding domain"/>
    <property type="match status" value="1"/>
</dbReference>
<dbReference type="EMBL" id="JAACJJ010000014">
    <property type="protein sequence ID" value="KAF5327316.1"/>
    <property type="molecule type" value="Genomic_DNA"/>
</dbReference>
<evidence type="ECO:0000256" key="1">
    <source>
        <dbReference type="SAM" id="MobiDB-lite"/>
    </source>
</evidence>
<feature type="compositionally biased region" description="Basic and acidic residues" evidence="1">
    <location>
        <begin position="337"/>
        <end position="350"/>
    </location>
</feature>
<sequence length="394" mass="43842">MALESSKVVTALRPTPNQVQNDPRAVLSESEQKTYMEVLDHFTKPGYVLPGTEKGEFMDVEKFWLSRECILRFLRATKWKVADAIQRLEATLKWRREFGIYDLVTADLVEPEAVTGKEVLFGYDLTGKPALYMIPSRQNTTEATRQIQYVFWMLERAINLMEPGVETVALLINFGDRGKNPSISTSLTVLHILQDHYPERLGLSLIINVPFLVNAFFKMVMPLVDPITRAKVKFNPQVFKDGLFSEDQVMKEWWGGEKDFEYKHEDYWKDLVALCETRSKAWEKNWRTLGAKVGESEWAYKQLSSSPLDTLPEKTKEAATVTVAEVTPTESVTASKASDKKIQAEKKESTVTHAPADVQATSTTTSSATATAAGATTGAAGNADADAGGDAGAE</sequence>